<evidence type="ECO:0000313" key="1">
    <source>
        <dbReference type="EMBL" id="MBL3672617.1"/>
    </source>
</evidence>
<name>A0ABS1S1N5_9RHOB</name>
<reference evidence="1 2" key="1">
    <citation type="submission" date="2021-01" db="EMBL/GenBank/DDBJ databases">
        <title>011410 draft genome.</title>
        <authorList>
            <person name="Lang L."/>
        </authorList>
    </citation>
    <scope>NUCLEOTIDE SEQUENCE [LARGE SCALE GENOMIC DNA]</scope>
    <source>
        <strain evidence="1 2">KCTC 42845</strain>
    </source>
</reference>
<comment type="caution">
    <text evidence="1">The sequence shown here is derived from an EMBL/GenBank/DDBJ whole genome shotgun (WGS) entry which is preliminary data.</text>
</comment>
<protein>
    <submittedName>
        <fullName evidence="1">Uncharacterized protein</fullName>
    </submittedName>
</protein>
<organism evidence="1 2">
    <name type="scientific">Paracoccus aerius</name>
    <dbReference type="NCBI Taxonomy" id="1915382"/>
    <lineage>
        <taxon>Bacteria</taxon>
        <taxon>Pseudomonadati</taxon>
        <taxon>Pseudomonadota</taxon>
        <taxon>Alphaproteobacteria</taxon>
        <taxon>Rhodobacterales</taxon>
        <taxon>Paracoccaceae</taxon>
        <taxon>Paracoccus</taxon>
    </lineage>
</organism>
<proteinExistence type="predicted"/>
<dbReference type="EMBL" id="JAESHT010000002">
    <property type="protein sequence ID" value="MBL3672617.1"/>
    <property type="molecule type" value="Genomic_DNA"/>
</dbReference>
<evidence type="ECO:0000313" key="2">
    <source>
        <dbReference type="Proteomes" id="UP000644749"/>
    </source>
</evidence>
<sequence length="91" mass="10176">MTDTPVSFLRATRSLSRANEASAQNDLHDVLHGWVRACLDDGVQDLDTIIMTAPSSLKAQFCCYDVMADEIEVVVQRIWTVLAMQRIRAGH</sequence>
<dbReference type="RefSeq" id="WP_191312526.1">
    <property type="nucleotide sequence ID" value="NZ_BNCL01000025.1"/>
</dbReference>
<accession>A0ABS1S1N5</accession>
<dbReference type="Proteomes" id="UP000644749">
    <property type="component" value="Unassembled WGS sequence"/>
</dbReference>
<gene>
    <name evidence="1" type="ORF">JL111_03885</name>
</gene>
<keyword evidence="2" id="KW-1185">Reference proteome</keyword>